<comment type="caution">
    <text evidence="1">The sequence shown here is derived from an EMBL/GenBank/DDBJ whole genome shotgun (WGS) entry which is preliminary data.</text>
</comment>
<dbReference type="EMBL" id="AOLG01000056">
    <property type="protein sequence ID" value="ELZ63964.1"/>
    <property type="molecule type" value="Genomic_DNA"/>
</dbReference>
<organism evidence="1 2">
    <name type="scientific">Haloferax prahovense (strain DSM 18310 / JCM 13924 / TL6)</name>
    <dbReference type="NCBI Taxonomy" id="1227461"/>
    <lineage>
        <taxon>Archaea</taxon>
        <taxon>Methanobacteriati</taxon>
        <taxon>Methanobacteriota</taxon>
        <taxon>Stenosarchaea group</taxon>
        <taxon>Halobacteria</taxon>
        <taxon>Halobacteriales</taxon>
        <taxon>Haloferacaceae</taxon>
        <taxon>Haloferax</taxon>
    </lineage>
</organism>
<dbReference type="AlphaFoldDB" id="M0FZF4"/>
<name>M0FZF4_HALPT</name>
<dbReference type="Proteomes" id="UP000011559">
    <property type="component" value="Unassembled WGS sequence"/>
</dbReference>
<accession>M0FZF4</accession>
<sequence length="86" mass="9315">MGFDFPATSGCDRVDVRSAVLFAFVEESLLDECVEVGIQPAVVDLGFVVVLELVFDCESVWFIQVGGEVQQVALEPGQIVHFAAHS</sequence>
<reference evidence="1 2" key="1">
    <citation type="journal article" date="2014" name="PLoS Genet.">
        <title>Phylogenetically driven sequencing of extremely halophilic archaea reveals strategies for static and dynamic osmo-response.</title>
        <authorList>
            <person name="Becker E.A."/>
            <person name="Seitzer P.M."/>
            <person name="Tritt A."/>
            <person name="Larsen D."/>
            <person name="Krusor M."/>
            <person name="Yao A.I."/>
            <person name="Wu D."/>
            <person name="Madern D."/>
            <person name="Eisen J.A."/>
            <person name="Darling A.E."/>
            <person name="Facciotti M.T."/>
        </authorList>
    </citation>
    <scope>NUCLEOTIDE SEQUENCE [LARGE SCALE GENOMIC DNA]</scope>
    <source>
        <strain evidence="2">DSM 18310 / JCM 13924 / TL6</strain>
    </source>
</reference>
<protein>
    <submittedName>
        <fullName evidence="1">Uncharacterized protein</fullName>
    </submittedName>
</protein>
<evidence type="ECO:0000313" key="1">
    <source>
        <dbReference type="EMBL" id="ELZ63964.1"/>
    </source>
</evidence>
<keyword evidence="2" id="KW-1185">Reference proteome</keyword>
<gene>
    <name evidence="1" type="ORF">C457_18358</name>
</gene>
<proteinExistence type="predicted"/>
<evidence type="ECO:0000313" key="2">
    <source>
        <dbReference type="Proteomes" id="UP000011559"/>
    </source>
</evidence>